<protein>
    <submittedName>
        <fullName evidence="3">S-layer domain-containing protein</fullName>
    </submittedName>
</protein>
<name>K9W6E8_9CYAN</name>
<evidence type="ECO:0000313" key="3">
    <source>
        <dbReference type="EMBL" id="AFZ15384.1"/>
    </source>
</evidence>
<feature type="chain" id="PRO_5003937934" evidence="1">
    <location>
        <begin position="36"/>
        <end position="425"/>
    </location>
</feature>
<feature type="domain" description="SLH" evidence="2">
    <location>
        <begin position="97"/>
        <end position="158"/>
    </location>
</feature>
<dbReference type="HOGENOM" id="CLU_031608_0_0_3"/>
<dbReference type="RefSeq" id="WP_015205474.1">
    <property type="nucleotide sequence ID" value="NC_019753.1"/>
</dbReference>
<reference evidence="3 4" key="1">
    <citation type="submission" date="2012-06" db="EMBL/GenBank/DDBJ databases">
        <title>Finished chromosome of genome of Crinalium epipsammum PCC 9333.</title>
        <authorList>
            <consortium name="US DOE Joint Genome Institute"/>
            <person name="Gugger M."/>
            <person name="Coursin T."/>
            <person name="Rippka R."/>
            <person name="Tandeau De Marsac N."/>
            <person name="Huntemann M."/>
            <person name="Wei C.-L."/>
            <person name="Han J."/>
            <person name="Detter J.C."/>
            <person name="Han C."/>
            <person name="Tapia R."/>
            <person name="Davenport K."/>
            <person name="Daligault H."/>
            <person name="Erkkila T."/>
            <person name="Gu W."/>
            <person name="Munk A.C.C."/>
            <person name="Teshima H."/>
            <person name="Xu Y."/>
            <person name="Chain P."/>
            <person name="Chen A."/>
            <person name="Krypides N."/>
            <person name="Mavromatis K."/>
            <person name="Markowitz V."/>
            <person name="Szeto E."/>
            <person name="Ivanova N."/>
            <person name="Mikhailova N."/>
            <person name="Ovchinnikova G."/>
            <person name="Pagani I."/>
            <person name="Pati A."/>
            <person name="Goodwin L."/>
            <person name="Peters L."/>
            <person name="Pitluck S."/>
            <person name="Woyke T."/>
            <person name="Kerfeld C."/>
        </authorList>
    </citation>
    <scope>NUCLEOTIDE SEQUENCE [LARGE SCALE GENOMIC DNA]</scope>
    <source>
        <strain evidence="3 4">PCC 9333</strain>
    </source>
</reference>
<feature type="signal peptide" evidence="1">
    <location>
        <begin position="1"/>
        <end position="35"/>
    </location>
</feature>
<gene>
    <name evidence="3" type="ORF">Cri9333_4604</name>
</gene>
<evidence type="ECO:0000313" key="4">
    <source>
        <dbReference type="Proteomes" id="UP000010472"/>
    </source>
</evidence>
<dbReference type="AlphaFoldDB" id="K9W6E8"/>
<evidence type="ECO:0000256" key="1">
    <source>
        <dbReference type="SAM" id="SignalP"/>
    </source>
</evidence>
<dbReference type="Pfam" id="PF00395">
    <property type="entry name" value="SLH"/>
    <property type="match status" value="2"/>
</dbReference>
<feature type="domain" description="SLH" evidence="2">
    <location>
        <begin position="160"/>
        <end position="224"/>
    </location>
</feature>
<dbReference type="OrthoDB" id="9767597at2"/>
<dbReference type="InterPro" id="IPR051465">
    <property type="entry name" value="Cell_Envelope_Struct_Comp"/>
</dbReference>
<feature type="domain" description="SLH" evidence="2">
    <location>
        <begin position="33"/>
        <end position="96"/>
    </location>
</feature>
<keyword evidence="1" id="KW-0732">Signal</keyword>
<evidence type="ECO:0000259" key="2">
    <source>
        <dbReference type="PROSITE" id="PS51272"/>
    </source>
</evidence>
<keyword evidence="4" id="KW-1185">Reference proteome</keyword>
<dbReference type="PANTHER" id="PTHR43308">
    <property type="entry name" value="OUTER MEMBRANE PROTEIN ALPHA-RELATED"/>
    <property type="match status" value="1"/>
</dbReference>
<dbReference type="Proteomes" id="UP000010472">
    <property type="component" value="Chromosome"/>
</dbReference>
<dbReference type="PANTHER" id="PTHR43308:SF5">
    <property type="entry name" value="S-LAYER PROTEIN _ PEPTIDOGLYCAN ENDO-BETA-N-ACETYLGLUCOSAMINIDASE"/>
    <property type="match status" value="1"/>
</dbReference>
<sequence length="425" mass="46082">MSIFSGFTSKTAALVALGITANAVVPLAISAPATAADFSDVNNHWARPFIEALADQKIISGYSDGTFKPDQAVTRAEFAALVQAAFPNNRETRPQGYTFRDVSTNHWAYNKIQKAYKTGFMSGVTTTNFAPDTKIPRVQALVTLTSGLNIDPQGSTSTILRAYQDATEIPQYARNKVAAATEKRMVVNYPVVDRLRPNQITTRGEVAAFLYQAMVNQGQAQTLDTTAVNRYIVGATTDGTTQNANLRVRSGQTIVVRGADARPRILLLPNESIPNLTLIVDQDIRNSANEILIPRNSQIEGRLSPLSSGNQFLGMRFDARRLIIGNQSYDQIDATSRIVTGQQQQASSVNTGTVENAAITAAAQAILGRVLGQSVNPINILGSIFTGQTPTTQQQDQVIIIDPRQDLQLTFNSDFYVNRVATGSN</sequence>
<dbReference type="KEGG" id="cep:Cri9333_4604"/>
<proteinExistence type="predicted"/>
<dbReference type="PATRIC" id="fig|1173022.3.peg.4972"/>
<accession>K9W6E8</accession>
<dbReference type="EMBL" id="CP003620">
    <property type="protein sequence ID" value="AFZ15384.1"/>
    <property type="molecule type" value="Genomic_DNA"/>
</dbReference>
<dbReference type="PROSITE" id="PS51272">
    <property type="entry name" value="SLH"/>
    <property type="match status" value="3"/>
</dbReference>
<organism evidence="3 4">
    <name type="scientific">Crinalium epipsammum PCC 9333</name>
    <dbReference type="NCBI Taxonomy" id="1173022"/>
    <lineage>
        <taxon>Bacteria</taxon>
        <taxon>Bacillati</taxon>
        <taxon>Cyanobacteriota</taxon>
        <taxon>Cyanophyceae</taxon>
        <taxon>Gomontiellales</taxon>
        <taxon>Gomontiellaceae</taxon>
        <taxon>Crinalium</taxon>
    </lineage>
</organism>
<dbReference type="InterPro" id="IPR001119">
    <property type="entry name" value="SLH_dom"/>
</dbReference>
<dbReference type="STRING" id="1173022.Cri9333_4604"/>
<dbReference type="eggNOG" id="COG2948">
    <property type="taxonomic scope" value="Bacteria"/>
</dbReference>